<keyword evidence="2" id="KW-1185">Reference proteome</keyword>
<dbReference type="OrthoDB" id="10278077at2759"/>
<evidence type="ECO:0000313" key="2">
    <source>
        <dbReference type="Proteomes" id="UP000601435"/>
    </source>
</evidence>
<proteinExistence type="predicted"/>
<accession>A0A812J3M0</accession>
<evidence type="ECO:0008006" key="3">
    <source>
        <dbReference type="Google" id="ProtNLM"/>
    </source>
</evidence>
<dbReference type="Proteomes" id="UP000601435">
    <property type="component" value="Unassembled WGS sequence"/>
</dbReference>
<dbReference type="EMBL" id="CAJNJA010005496">
    <property type="protein sequence ID" value="CAE7191549.1"/>
    <property type="molecule type" value="Genomic_DNA"/>
</dbReference>
<sequence length="165" mass="18229">VWKISADNDNFGLELDLTNPLLPIVVRVVPDSQAVRWNFRAAPCKQLLPGLGLYKVNQVHQDSQKIHKELLQSKGSITLGFKWPSMQNVTLPRPPGLPLGLQMVLPEHEAAGLYLDRAEGLSASAGLRAGMHVRAVDGRRDSPERMKQEIEDASAMLTLRVASYV</sequence>
<reference evidence="1" key="1">
    <citation type="submission" date="2021-02" db="EMBL/GenBank/DDBJ databases">
        <authorList>
            <person name="Dougan E. K."/>
            <person name="Rhodes N."/>
            <person name="Thang M."/>
            <person name="Chan C."/>
        </authorList>
    </citation>
    <scope>NUCLEOTIDE SEQUENCE</scope>
</reference>
<evidence type="ECO:0000313" key="1">
    <source>
        <dbReference type="EMBL" id="CAE7191549.1"/>
    </source>
</evidence>
<protein>
    <recommendedName>
        <fullName evidence="3">PDZ domain-containing protein</fullName>
    </recommendedName>
</protein>
<feature type="non-terminal residue" evidence="1">
    <location>
        <position position="1"/>
    </location>
</feature>
<dbReference type="AlphaFoldDB" id="A0A812J3M0"/>
<organism evidence="1 2">
    <name type="scientific">Symbiodinium necroappetens</name>
    <dbReference type="NCBI Taxonomy" id="1628268"/>
    <lineage>
        <taxon>Eukaryota</taxon>
        <taxon>Sar</taxon>
        <taxon>Alveolata</taxon>
        <taxon>Dinophyceae</taxon>
        <taxon>Suessiales</taxon>
        <taxon>Symbiodiniaceae</taxon>
        <taxon>Symbiodinium</taxon>
    </lineage>
</organism>
<gene>
    <name evidence="1" type="ORF">SNEC2469_LOCUS1173</name>
</gene>
<comment type="caution">
    <text evidence="1">The sequence shown here is derived from an EMBL/GenBank/DDBJ whole genome shotgun (WGS) entry which is preliminary data.</text>
</comment>
<name>A0A812J3M0_9DINO</name>